<comment type="caution">
    <text evidence="2">The sequence shown here is derived from an EMBL/GenBank/DDBJ whole genome shotgun (WGS) entry which is preliminary data.</text>
</comment>
<dbReference type="InterPro" id="IPR017946">
    <property type="entry name" value="PLC-like_Pdiesterase_TIM-brl"/>
</dbReference>
<sequence>MGSFSERRLWTFRLLTLGRVPTSAGRLGVAILRLLPVGWRWLRTPGVVYQVPQYQRVGPLRVRIVTREFVRRAHELGKQVHVWTVDDPATMHELLDLGVDGIVSDRPDLALEVLRERAGTPSP</sequence>
<dbReference type="RefSeq" id="WP_284305083.1">
    <property type="nucleotide sequence ID" value="NZ_BSUO01000001.1"/>
</dbReference>
<dbReference type="Gene3D" id="3.20.20.190">
    <property type="entry name" value="Phosphatidylinositol (PI) phosphodiesterase"/>
    <property type="match status" value="1"/>
</dbReference>
<gene>
    <name evidence="2" type="ORF">GCM10025883_35810</name>
</gene>
<organism evidence="2 3">
    <name type="scientific">Mobilicoccus caccae</name>
    <dbReference type="NCBI Taxonomy" id="1859295"/>
    <lineage>
        <taxon>Bacteria</taxon>
        <taxon>Bacillati</taxon>
        <taxon>Actinomycetota</taxon>
        <taxon>Actinomycetes</taxon>
        <taxon>Micrococcales</taxon>
        <taxon>Dermatophilaceae</taxon>
        <taxon>Mobilicoccus</taxon>
    </lineage>
</organism>
<reference evidence="3" key="1">
    <citation type="journal article" date="2019" name="Int. J. Syst. Evol. Microbiol.">
        <title>The Global Catalogue of Microorganisms (GCM) 10K type strain sequencing project: providing services to taxonomists for standard genome sequencing and annotation.</title>
        <authorList>
            <consortium name="The Broad Institute Genomics Platform"/>
            <consortium name="The Broad Institute Genome Sequencing Center for Infectious Disease"/>
            <person name="Wu L."/>
            <person name="Ma J."/>
        </authorList>
    </citation>
    <scope>NUCLEOTIDE SEQUENCE [LARGE SCALE GENOMIC DNA]</scope>
    <source>
        <strain evidence="3">NBRC 113072</strain>
    </source>
</reference>
<protein>
    <recommendedName>
        <fullName evidence="1">GP-PDE domain-containing protein</fullName>
    </recommendedName>
</protein>
<proteinExistence type="predicted"/>
<keyword evidence="3" id="KW-1185">Reference proteome</keyword>
<dbReference type="EMBL" id="BSUO01000001">
    <property type="protein sequence ID" value="GMA41536.1"/>
    <property type="molecule type" value="Genomic_DNA"/>
</dbReference>
<dbReference type="SUPFAM" id="SSF51695">
    <property type="entry name" value="PLC-like phosphodiesterases"/>
    <property type="match status" value="1"/>
</dbReference>
<dbReference type="Pfam" id="PF03009">
    <property type="entry name" value="GDPD"/>
    <property type="match status" value="1"/>
</dbReference>
<dbReference type="PROSITE" id="PS51704">
    <property type="entry name" value="GP_PDE"/>
    <property type="match status" value="1"/>
</dbReference>
<evidence type="ECO:0000313" key="2">
    <source>
        <dbReference type="EMBL" id="GMA41536.1"/>
    </source>
</evidence>
<evidence type="ECO:0000313" key="3">
    <source>
        <dbReference type="Proteomes" id="UP001157126"/>
    </source>
</evidence>
<dbReference type="PANTHER" id="PTHR43805">
    <property type="entry name" value="GLYCEROPHOSPHORYL DIESTER PHOSPHODIESTERASE"/>
    <property type="match status" value="1"/>
</dbReference>
<accession>A0ABQ6IWU1</accession>
<dbReference type="InterPro" id="IPR030395">
    <property type="entry name" value="GP_PDE_dom"/>
</dbReference>
<feature type="domain" description="GP-PDE" evidence="1">
    <location>
        <begin position="1"/>
        <end position="114"/>
    </location>
</feature>
<name>A0ABQ6IWU1_9MICO</name>
<dbReference type="Proteomes" id="UP001157126">
    <property type="component" value="Unassembled WGS sequence"/>
</dbReference>
<dbReference type="PANTHER" id="PTHR43805:SF1">
    <property type="entry name" value="GP-PDE DOMAIN-CONTAINING PROTEIN"/>
    <property type="match status" value="1"/>
</dbReference>
<evidence type="ECO:0000259" key="1">
    <source>
        <dbReference type="PROSITE" id="PS51704"/>
    </source>
</evidence>